<organism evidence="1">
    <name type="scientific">viral metagenome</name>
    <dbReference type="NCBI Taxonomy" id="1070528"/>
    <lineage>
        <taxon>unclassified sequences</taxon>
        <taxon>metagenomes</taxon>
        <taxon>organismal metagenomes</taxon>
    </lineage>
</organism>
<evidence type="ECO:0008006" key="2">
    <source>
        <dbReference type="Google" id="ProtNLM"/>
    </source>
</evidence>
<name>A0A6M3JRM4_9ZZZZ</name>
<sequence length="171" mass="19601">MEGSPERIKRGSVFVSRVQAGKDFEDTLKSILKRAGWEIIPTDGRPTDVLAKLNDYVLMIEARNLEKTNLQIRDGKITQWKHKRPYPFRTKPFFKAKQRNRPDLSIIVTTATVNQREYEDIAVINGIPIKVMNYAYFRDFFIHSHTGRIVSGQIGASRNGDVANPRSEIPD</sequence>
<gene>
    <name evidence="1" type="ORF">MM415A02721_0008</name>
</gene>
<dbReference type="InterPro" id="IPR011335">
    <property type="entry name" value="Restrct_endonuc-II-like"/>
</dbReference>
<dbReference type="AlphaFoldDB" id="A0A6M3JRM4"/>
<proteinExistence type="predicted"/>
<dbReference type="SUPFAM" id="SSF52980">
    <property type="entry name" value="Restriction endonuclease-like"/>
    <property type="match status" value="1"/>
</dbReference>
<evidence type="ECO:0000313" key="1">
    <source>
        <dbReference type="EMBL" id="QJA72560.1"/>
    </source>
</evidence>
<protein>
    <recommendedName>
        <fullName evidence="2">Restriction endonuclease</fullName>
    </recommendedName>
</protein>
<reference evidence="1" key="1">
    <citation type="submission" date="2020-03" db="EMBL/GenBank/DDBJ databases">
        <title>The deep terrestrial virosphere.</title>
        <authorList>
            <person name="Holmfeldt K."/>
            <person name="Nilsson E."/>
            <person name="Simone D."/>
            <person name="Lopez-Fernandez M."/>
            <person name="Wu X."/>
            <person name="de Brujin I."/>
            <person name="Lundin D."/>
            <person name="Andersson A."/>
            <person name="Bertilsson S."/>
            <person name="Dopson M."/>
        </authorList>
    </citation>
    <scope>NUCLEOTIDE SEQUENCE</scope>
    <source>
        <strain evidence="1">MM415A02721</strain>
    </source>
</reference>
<accession>A0A6M3JRM4</accession>
<dbReference type="EMBL" id="MT141961">
    <property type="protein sequence ID" value="QJA72560.1"/>
    <property type="molecule type" value="Genomic_DNA"/>
</dbReference>